<dbReference type="Gene3D" id="3.40.50.150">
    <property type="entry name" value="Vaccinia Virus protein VP39"/>
    <property type="match status" value="1"/>
</dbReference>
<organism evidence="1">
    <name type="scientific">uncultured Caudovirales phage</name>
    <dbReference type="NCBI Taxonomy" id="2100421"/>
    <lineage>
        <taxon>Viruses</taxon>
        <taxon>Duplodnaviria</taxon>
        <taxon>Heunggongvirae</taxon>
        <taxon>Uroviricota</taxon>
        <taxon>Caudoviricetes</taxon>
        <taxon>Peduoviridae</taxon>
        <taxon>Maltschvirus</taxon>
        <taxon>Maltschvirus maltsch</taxon>
    </lineage>
</organism>
<proteinExistence type="predicted"/>
<evidence type="ECO:0000313" key="1">
    <source>
        <dbReference type="EMBL" id="CAB4160028.1"/>
    </source>
</evidence>
<protein>
    <recommendedName>
        <fullName evidence="2">Methyltransferase domain containing protein</fullName>
    </recommendedName>
</protein>
<evidence type="ECO:0008006" key="2">
    <source>
        <dbReference type="Google" id="ProtNLM"/>
    </source>
</evidence>
<accession>A0A6J5NSG8</accession>
<sequence>MKQSLEEISKKYRSDKGSVYHNYLEIYEKYFAKYRDTLNNFLEIGLWEGDSIRMWRDYFSTGNLVGADILDLSHVVLPNTQIHICDQSDRNQLTDLVNKTFNEFDIIIDDGGHWQHQQQITLGCMFPYLKSGGVFVIEDLHTANHSAYTRPGDVATLEILHTWKSTGNLISNCMTPDEISYIQNNVAEIHVESAAVSDIAFIIKK</sequence>
<name>A0A6J5NSG8_9CAUD</name>
<dbReference type="EMBL" id="LR796697">
    <property type="protein sequence ID" value="CAB4160028.1"/>
    <property type="molecule type" value="Genomic_DNA"/>
</dbReference>
<reference evidence="1" key="1">
    <citation type="submission" date="2020-04" db="EMBL/GenBank/DDBJ databases">
        <authorList>
            <person name="Chiriac C."/>
            <person name="Salcher M."/>
            <person name="Ghai R."/>
            <person name="Kavagutti S V."/>
        </authorList>
    </citation>
    <scope>NUCLEOTIDE SEQUENCE</scope>
</reference>
<dbReference type="SUPFAM" id="SSF53335">
    <property type="entry name" value="S-adenosyl-L-methionine-dependent methyltransferases"/>
    <property type="match status" value="1"/>
</dbReference>
<dbReference type="InterPro" id="IPR029063">
    <property type="entry name" value="SAM-dependent_MTases_sf"/>
</dbReference>
<gene>
    <name evidence="1" type="ORF">UFOVP723_40</name>
</gene>